<comment type="similarity">
    <text evidence="1">Belongs to the LytR/CpsA/Psr (LCP) family.</text>
</comment>
<feature type="compositionally biased region" description="Gly residues" evidence="2">
    <location>
        <begin position="472"/>
        <end position="483"/>
    </location>
</feature>
<dbReference type="EMBL" id="VIGV01000003">
    <property type="protein sequence ID" value="TWS24160.1"/>
    <property type="molecule type" value="Genomic_DNA"/>
</dbReference>
<evidence type="ECO:0000256" key="1">
    <source>
        <dbReference type="ARBA" id="ARBA00006068"/>
    </source>
</evidence>
<feature type="transmembrane region" description="Helical" evidence="3">
    <location>
        <begin position="86"/>
        <end position="108"/>
    </location>
</feature>
<dbReference type="Gene3D" id="3.40.630.190">
    <property type="entry name" value="LCP protein"/>
    <property type="match status" value="1"/>
</dbReference>
<dbReference type="Pfam" id="PF03816">
    <property type="entry name" value="LytR_cpsA_psr"/>
    <property type="match status" value="1"/>
</dbReference>
<dbReference type="InterPro" id="IPR004474">
    <property type="entry name" value="LytR_CpsA_psr"/>
</dbReference>
<dbReference type="InterPro" id="IPR050922">
    <property type="entry name" value="LytR/CpsA/Psr_CW_biosynth"/>
</dbReference>
<evidence type="ECO:0000259" key="4">
    <source>
        <dbReference type="Pfam" id="PF03816"/>
    </source>
</evidence>
<dbReference type="PANTHER" id="PTHR33392">
    <property type="entry name" value="POLYISOPRENYL-TEICHOIC ACID--PEPTIDOGLYCAN TEICHOIC ACID TRANSFERASE TAGU"/>
    <property type="match status" value="1"/>
</dbReference>
<evidence type="ECO:0000256" key="3">
    <source>
        <dbReference type="SAM" id="Phobius"/>
    </source>
</evidence>
<name>A0A5C5RNB9_9ACTN</name>
<feature type="region of interest" description="Disordered" evidence="2">
    <location>
        <begin position="1"/>
        <end position="46"/>
    </location>
</feature>
<keyword evidence="3" id="KW-0812">Transmembrane</keyword>
<feature type="domain" description="Cell envelope-related transcriptional attenuator" evidence="4">
    <location>
        <begin position="171"/>
        <end position="344"/>
    </location>
</feature>
<dbReference type="NCBIfam" id="TIGR00350">
    <property type="entry name" value="lytR_cpsA_psr"/>
    <property type="match status" value="1"/>
</dbReference>
<protein>
    <submittedName>
        <fullName evidence="5">LytR family transcriptional regulator</fullName>
    </submittedName>
</protein>
<feature type="region of interest" description="Disordered" evidence="2">
    <location>
        <begin position="464"/>
        <end position="483"/>
    </location>
</feature>
<keyword evidence="3" id="KW-1133">Transmembrane helix</keyword>
<organism evidence="5 6">
    <name type="scientific">Tsukamurella sputi</name>
    <dbReference type="NCBI Taxonomy" id="2591848"/>
    <lineage>
        <taxon>Bacteria</taxon>
        <taxon>Bacillati</taxon>
        <taxon>Actinomycetota</taxon>
        <taxon>Actinomycetes</taxon>
        <taxon>Mycobacteriales</taxon>
        <taxon>Tsukamurellaceae</taxon>
        <taxon>Tsukamurella</taxon>
    </lineage>
</organism>
<gene>
    <name evidence="5" type="ORF">FK268_11130</name>
</gene>
<comment type="caution">
    <text evidence="5">The sequence shown here is derived from an EMBL/GenBank/DDBJ whole genome shotgun (WGS) entry which is preliminary data.</text>
</comment>
<keyword evidence="3" id="KW-0472">Membrane</keyword>
<evidence type="ECO:0000313" key="5">
    <source>
        <dbReference type="EMBL" id="TWS24160.1"/>
    </source>
</evidence>
<dbReference type="OrthoDB" id="9782542at2"/>
<accession>A0A5C5RNB9</accession>
<evidence type="ECO:0000256" key="2">
    <source>
        <dbReference type="SAM" id="MobiDB-lite"/>
    </source>
</evidence>
<dbReference type="AlphaFoldDB" id="A0A5C5RNB9"/>
<dbReference type="Proteomes" id="UP000319792">
    <property type="component" value="Unassembled WGS sequence"/>
</dbReference>
<keyword evidence="6" id="KW-1185">Reference proteome</keyword>
<proteinExistence type="inferred from homology"/>
<reference evidence="5 6" key="1">
    <citation type="submission" date="2019-08" db="EMBL/GenBank/DDBJ databases">
        <title>Tsukamurella conjunctivitidis sp. nov., Tsukamurella assacharolytica sp. nov. and Tsukamurella sputae sp. nov. isolated from patients with conjunctivitis, bacteraemia (lymphoma) and respiratory infection (sputum) in Hong Kong.</title>
        <authorList>
            <person name="Fok K.M.N."/>
            <person name="Fong J.Y.H."/>
        </authorList>
    </citation>
    <scope>NUCLEOTIDE SEQUENCE [LARGE SCALE GENOMIC DNA]</scope>
    <source>
        <strain evidence="5 6">HKU70</strain>
    </source>
</reference>
<sequence>MTAREQKRSILVGVVSQNPLPPGSGERHRNGREPGRDCGDDPVSSQLNLGEPIMEHRSGLSPAVEDVDDGVGNTARPVSGPRFGRAHAVVALLSIVTLAVTGAGWWMLGTAIGGFSLSSAIERAGGQRSSDGGENILLMGLDSRKDRNGQQLPAAVLSQLHAGDGSQGGYNTNTLIVVHLSADKSKAAAVSIPRDDYVPVTGIADNDHVKIKEAYGLAKAQAEASARADGVTDLAQLENMGREAGRTATIKTVEAFLQIPIDRFAEVSLVGFYDVAKALGGVTVCLNSAVRDSYSGARFPAGVQHLNATQALAFVRQRHGLDNGDLDRTHRQQAFLASVMHELQQDGTLSKAGTVQRLLAATKQDVVLSSGWDLVAFAQQMSDFRLGGLRFTTLPVRAYSTIDGQAVNLVDTAAVRAAVRQAFEFQTPAPATVGSRNTGSRAVPLGKPGVTGSAGRASVQVAADAPAPDTGTGVGAGGVPCVN</sequence>
<dbReference type="PANTHER" id="PTHR33392:SF6">
    <property type="entry name" value="POLYISOPRENYL-TEICHOIC ACID--PEPTIDOGLYCAN TEICHOIC ACID TRANSFERASE TAGU"/>
    <property type="match status" value="1"/>
</dbReference>
<feature type="compositionally biased region" description="Basic and acidic residues" evidence="2">
    <location>
        <begin position="25"/>
        <end position="39"/>
    </location>
</feature>
<evidence type="ECO:0000313" key="6">
    <source>
        <dbReference type="Proteomes" id="UP000319792"/>
    </source>
</evidence>
<feature type="region of interest" description="Disordered" evidence="2">
    <location>
        <begin position="430"/>
        <end position="451"/>
    </location>
</feature>